<dbReference type="GO" id="GO:0097525">
    <property type="term" value="C:spliceosomal snRNP complex"/>
    <property type="evidence" value="ECO:0007669"/>
    <property type="project" value="UniProtKB-ARBA"/>
</dbReference>
<dbReference type="InterPro" id="IPR047575">
    <property type="entry name" value="Sm"/>
</dbReference>
<evidence type="ECO:0000256" key="1">
    <source>
        <dbReference type="ARBA" id="ARBA00004123"/>
    </source>
</evidence>
<dbReference type="GO" id="GO:0003723">
    <property type="term" value="F:RNA binding"/>
    <property type="evidence" value="ECO:0007669"/>
    <property type="project" value="InterPro"/>
</dbReference>
<keyword evidence="2" id="KW-0539">Nucleus</keyword>
<comment type="subcellular location">
    <subcellularLocation>
        <location evidence="1">Nucleus</location>
    </subcellularLocation>
</comment>
<keyword evidence="4" id="KW-1133">Transmembrane helix</keyword>
<dbReference type="STRING" id="1354746.A0A0B2ULC8"/>
<dbReference type="InterPro" id="IPR010920">
    <property type="entry name" value="LSM_dom_sf"/>
</dbReference>
<dbReference type="PANTHER" id="PTHR23338">
    <property type="entry name" value="SMALL NUCLEAR RIBONUCLEOPROTEIN SM"/>
    <property type="match status" value="1"/>
</dbReference>
<evidence type="ECO:0000313" key="6">
    <source>
        <dbReference type="EMBL" id="KHN70104.1"/>
    </source>
</evidence>
<keyword evidence="3 6" id="KW-0687">Ribonucleoprotein</keyword>
<dbReference type="PROSITE" id="PS52002">
    <property type="entry name" value="SM"/>
    <property type="match status" value="1"/>
</dbReference>
<sequence length="86" mass="9582">MAVSVPLRLLYESQGLAVSIETDSGCMYQGVLKEIDDYMNVELVDVSVYSKDGLQRKKEVFIRGSAIVLFVLPPALKFAPFLNKVK</sequence>
<dbReference type="Gene3D" id="2.30.30.100">
    <property type="match status" value="1"/>
</dbReference>
<reference evidence="6 7" key="1">
    <citation type="journal article" date="2014" name="MBio">
        <title>The Ordospora colligata genome; evolution of extreme reduction in microsporidia and host-to-parasite horizontal gene transfer.</title>
        <authorList>
            <person name="Pombert J.-F."/>
            <person name="Haag K.L."/>
            <person name="Beidas S."/>
            <person name="Ebert D."/>
            <person name="Keeling P.J."/>
        </authorList>
    </citation>
    <scope>NUCLEOTIDE SEQUENCE [LARGE SCALE GENOMIC DNA]</scope>
    <source>
        <strain evidence="6 7">OC4</strain>
    </source>
</reference>
<comment type="caution">
    <text evidence="6">The sequence shown here is derived from an EMBL/GenBank/DDBJ whole genome shotgun (WGS) entry which is preliminary data.</text>
</comment>
<dbReference type="Proteomes" id="UP000031056">
    <property type="component" value="Unassembled WGS sequence"/>
</dbReference>
<keyword evidence="4" id="KW-0812">Transmembrane</keyword>
<dbReference type="Pfam" id="PF01423">
    <property type="entry name" value="LSM"/>
    <property type="match status" value="1"/>
</dbReference>
<feature type="transmembrane region" description="Helical" evidence="4">
    <location>
        <begin position="60"/>
        <end position="82"/>
    </location>
</feature>
<dbReference type="HOGENOM" id="CLU_099537_1_2_1"/>
<dbReference type="EMBL" id="JOKQ01000003">
    <property type="protein sequence ID" value="KHN70104.1"/>
    <property type="molecule type" value="Genomic_DNA"/>
</dbReference>
<evidence type="ECO:0000256" key="4">
    <source>
        <dbReference type="SAM" id="Phobius"/>
    </source>
</evidence>
<proteinExistence type="predicted"/>
<gene>
    <name evidence="6" type="ORF">M896_030910</name>
</gene>
<keyword evidence="7" id="KW-1185">Reference proteome</keyword>
<dbReference type="GeneID" id="26261375"/>
<dbReference type="GO" id="GO:0006396">
    <property type="term" value="P:RNA processing"/>
    <property type="evidence" value="ECO:0007669"/>
    <property type="project" value="InterPro"/>
</dbReference>
<dbReference type="FunCoup" id="A0A0B2ULC8">
    <property type="interactions" value="301"/>
</dbReference>
<dbReference type="SUPFAM" id="SSF50182">
    <property type="entry name" value="Sm-like ribonucleoproteins"/>
    <property type="match status" value="1"/>
</dbReference>
<feature type="domain" description="Sm" evidence="5">
    <location>
        <begin position="5"/>
        <end position="76"/>
    </location>
</feature>
<dbReference type="InParanoid" id="A0A0B2ULC8"/>
<organism evidence="6 7">
    <name type="scientific">Ordospora colligata OC4</name>
    <dbReference type="NCBI Taxonomy" id="1354746"/>
    <lineage>
        <taxon>Eukaryota</taxon>
        <taxon>Fungi</taxon>
        <taxon>Fungi incertae sedis</taxon>
        <taxon>Microsporidia</taxon>
        <taxon>Ordosporidae</taxon>
        <taxon>Ordospora</taxon>
    </lineage>
</organism>
<dbReference type="InterPro" id="IPR027141">
    <property type="entry name" value="LSm4/Sm_D1/D3"/>
</dbReference>
<name>A0A0B2ULC8_9MICR</name>
<keyword evidence="4" id="KW-0472">Membrane</keyword>
<dbReference type="RefSeq" id="XP_014564146.1">
    <property type="nucleotide sequence ID" value="XM_014708660.1"/>
</dbReference>
<accession>A0A0B2ULC8</accession>
<dbReference type="SMART" id="SM00651">
    <property type="entry name" value="Sm"/>
    <property type="match status" value="1"/>
</dbReference>
<protein>
    <submittedName>
        <fullName evidence="6">Small nuclear ribonucleoprotein</fullName>
    </submittedName>
</protein>
<evidence type="ECO:0000259" key="5">
    <source>
        <dbReference type="PROSITE" id="PS52002"/>
    </source>
</evidence>
<dbReference type="VEuPathDB" id="MicrosporidiaDB:M896_030910"/>
<evidence type="ECO:0000256" key="3">
    <source>
        <dbReference type="ARBA" id="ARBA00023274"/>
    </source>
</evidence>
<dbReference type="AlphaFoldDB" id="A0A0B2ULC8"/>
<evidence type="ECO:0000256" key="2">
    <source>
        <dbReference type="ARBA" id="ARBA00023242"/>
    </source>
</evidence>
<evidence type="ECO:0000313" key="7">
    <source>
        <dbReference type="Proteomes" id="UP000031056"/>
    </source>
</evidence>
<dbReference type="InterPro" id="IPR001163">
    <property type="entry name" value="Sm_dom_euk/arc"/>
</dbReference>
<dbReference type="OrthoDB" id="6425924at2759"/>